<dbReference type="EMBL" id="VIEB01000439">
    <property type="protein sequence ID" value="TQD90873.1"/>
    <property type="molecule type" value="Genomic_DNA"/>
</dbReference>
<proteinExistence type="predicted"/>
<protein>
    <submittedName>
        <fullName evidence="2">Uncharacterized protein</fullName>
    </submittedName>
</protein>
<evidence type="ECO:0000313" key="3">
    <source>
        <dbReference type="Proteomes" id="UP000315295"/>
    </source>
</evidence>
<accession>A0A540LWH9</accession>
<feature type="region of interest" description="Disordered" evidence="1">
    <location>
        <begin position="30"/>
        <end position="52"/>
    </location>
</feature>
<reference evidence="2 3" key="1">
    <citation type="journal article" date="2019" name="G3 (Bethesda)">
        <title>Sequencing of a Wild Apple (Malus baccata) Genome Unravels the Differences Between Cultivated and Wild Apple Species Regarding Disease Resistance and Cold Tolerance.</title>
        <authorList>
            <person name="Chen X."/>
        </authorList>
    </citation>
    <scope>NUCLEOTIDE SEQUENCE [LARGE SCALE GENOMIC DNA]</scope>
    <source>
        <strain evidence="3">cv. Shandingzi</strain>
        <tissue evidence="2">Leaves</tissue>
    </source>
</reference>
<name>A0A540LWH9_MALBA</name>
<organism evidence="2 3">
    <name type="scientific">Malus baccata</name>
    <name type="common">Siberian crab apple</name>
    <name type="synonym">Pyrus baccata</name>
    <dbReference type="NCBI Taxonomy" id="106549"/>
    <lineage>
        <taxon>Eukaryota</taxon>
        <taxon>Viridiplantae</taxon>
        <taxon>Streptophyta</taxon>
        <taxon>Embryophyta</taxon>
        <taxon>Tracheophyta</taxon>
        <taxon>Spermatophyta</taxon>
        <taxon>Magnoliopsida</taxon>
        <taxon>eudicotyledons</taxon>
        <taxon>Gunneridae</taxon>
        <taxon>Pentapetalae</taxon>
        <taxon>rosids</taxon>
        <taxon>fabids</taxon>
        <taxon>Rosales</taxon>
        <taxon>Rosaceae</taxon>
        <taxon>Amygdaloideae</taxon>
        <taxon>Maleae</taxon>
        <taxon>Malus</taxon>
    </lineage>
</organism>
<evidence type="ECO:0000313" key="2">
    <source>
        <dbReference type="EMBL" id="TQD90873.1"/>
    </source>
</evidence>
<dbReference type="Proteomes" id="UP000315295">
    <property type="component" value="Unassembled WGS sequence"/>
</dbReference>
<gene>
    <name evidence="2" type="ORF">C1H46_023552</name>
</gene>
<comment type="caution">
    <text evidence="2">The sequence shown here is derived from an EMBL/GenBank/DDBJ whole genome shotgun (WGS) entry which is preliminary data.</text>
</comment>
<evidence type="ECO:0000256" key="1">
    <source>
        <dbReference type="SAM" id="MobiDB-lite"/>
    </source>
</evidence>
<sequence>MFFFITKVNISIINNPNYITKVQRQISESKNGPLENSKPANPRLHLSAPLSPDPVTASNPLPIDWSFNVAGPTPGIVSTASSVDLSTEDRNDAILRHRLPRLLCLPQSHLKRSLFSGEIDDLQSSCTIRRPHRRSRSKPTCGCCGWGRHQ</sequence>
<dbReference type="AlphaFoldDB" id="A0A540LWH9"/>
<keyword evidence="3" id="KW-1185">Reference proteome</keyword>